<dbReference type="EMBL" id="OUUZ01000008">
    <property type="protein sequence ID" value="SPQ21204.1"/>
    <property type="molecule type" value="Genomic_DNA"/>
</dbReference>
<accession>A0A3S4ARI4</accession>
<proteinExistence type="predicted"/>
<evidence type="ECO:0000313" key="2">
    <source>
        <dbReference type="Proteomes" id="UP000289323"/>
    </source>
</evidence>
<dbReference type="Proteomes" id="UP000289323">
    <property type="component" value="Unassembled WGS sequence"/>
</dbReference>
<name>A0A3S4ARI4_9PEZI</name>
<sequence length="11" mass="1406">MKDKETTKRIR</sequence>
<evidence type="ECO:0000313" key="1">
    <source>
        <dbReference type="EMBL" id="SPQ21204.1"/>
    </source>
</evidence>
<gene>
    <name evidence="1" type="ORF">TT172_LOCUS3623</name>
</gene>
<protein>
    <submittedName>
        <fullName evidence="1">9e5ec7e2-4689-4555-af24-58e303234262</fullName>
    </submittedName>
</protein>
<reference evidence="1 2" key="1">
    <citation type="submission" date="2018-04" db="EMBL/GenBank/DDBJ databases">
        <authorList>
            <person name="Huttner S."/>
            <person name="Dainat J."/>
        </authorList>
    </citation>
    <scope>NUCLEOTIDE SEQUENCE [LARGE SCALE GENOMIC DNA]</scope>
</reference>
<organism evidence="1 2">
    <name type="scientific">Thermothielavioides terrestris</name>
    <dbReference type="NCBI Taxonomy" id="2587410"/>
    <lineage>
        <taxon>Eukaryota</taxon>
        <taxon>Fungi</taxon>
        <taxon>Dikarya</taxon>
        <taxon>Ascomycota</taxon>
        <taxon>Pezizomycotina</taxon>
        <taxon>Sordariomycetes</taxon>
        <taxon>Sordariomycetidae</taxon>
        <taxon>Sordariales</taxon>
        <taxon>Chaetomiaceae</taxon>
        <taxon>Thermothielavioides</taxon>
    </lineage>
</organism>